<name>A0ABS5IBF9_9PROT</name>
<keyword evidence="1" id="KW-0378">Hydrolase</keyword>
<dbReference type="InterPro" id="IPR036457">
    <property type="entry name" value="PPM-type-like_dom_sf"/>
</dbReference>
<feature type="domain" description="HAMP" evidence="5">
    <location>
        <begin position="204"/>
        <end position="260"/>
    </location>
</feature>
<evidence type="ECO:0000256" key="1">
    <source>
        <dbReference type="ARBA" id="ARBA00022801"/>
    </source>
</evidence>
<keyword evidence="4" id="KW-0812">Transmembrane</keyword>
<reference evidence="6 7" key="1">
    <citation type="submission" date="2021-04" db="EMBL/GenBank/DDBJ databases">
        <title>Magnetospirillum sulfuroxidans sp. nov., a facultative chemolithoautotrophic sulfur-oxidizing alphaproteobacterium isolated from freshwater sediment and proposals for Paramagetospirillum gen. nov., and Magnetospirillaceae fam. nov.</title>
        <authorList>
            <person name="Koziaeva V."/>
            <person name="Geelhoed J.S."/>
            <person name="Sorokin D.Y."/>
            <person name="Grouzdev D.S."/>
        </authorList>
    </citation>
    <scope>NUCLEOTIDE SEQUENCE [LARGE SCALE GENOMIC DNA]</scope>
    <source>
        <strain evidence="6 7">J10</strain>
    </source>
</reference>
<keyword evidence="4" id="KW-0472">Membrane</keyword>
<evidence type="ECO:0000259" key="5">
    <source>
        <dbReference type="PROSITE" id="PS50885"/>
    </source>
</evidence>
<feature type="transmembrane region" description="Helical" evidence="4">
    <location>
        <begin position="35"/>
        <end position="54"/>
    </location>
</feature>
<protein>
    <submittedName>
        <fullName evidence="6">SpoIIE family protein phosphatase</fullName>
    </submittedName>
</protein>
<dbReference type="PROSITE" id="PS50885">
    <property type="entry name" value="HAMP"/>
    <property type="match status" value="1"/>
</dbReference>
<dbReference type="PANTHER" id="PTHR43156:SF9">
    <property type="entry name" value="HAMP DOMAIN-CONTAINING PROTEIN"/>
    <property type="match status" value="1"/>
</dbReference>
<dbReference type="Proteomes" id="UP000680714">
    <property type="component" value="Unassembled WGS sequence"/>
</dbReference>
<dbReference type="InterPro" id="IPR003660">
    <property type="entry name" value="HAMP_dom"/>
</dbReference>
<evidence type="ECO:0000313" key="6">
    <source>
        <dbReference type="EMBL" id="MBR9971765.1"/>
    </source>
</evidence>
<dbReference type="PANTHER" id="PTHR43156">
    <property type="entry name" value="STAGE II SPORULATION PROTEIN E-RELATED"/>
    <property type="match status" value="1"/>
</dbReference>
<dbReference type="Gene3D" id="3.60.40.10">
    <property type="entry name" value="PPM-type phosphatase domain"/>
    <property type="match status" value="1"/>
</dbReference>
<dbReference type="SUPFAM" id="SSF81606">
    <property type="entry name" value="PP2C-like"/>
    <property type="match status" value="1"/>
</dbReference>
<accession>A0ABS5IBF9</accession>
<evidence type="ECO:0000256" key="4">
    <source>
        <dbReference type="SAM" id="Phobius"/>
    </source>
</evidence>
<proteinExistence type="predicted"/>
<keyword evidence="2" id="KW-0175">Coiled coil</keyword>
<feature type="region of interest" description="Disordered" evidence="3">
    <location>
        <begin position="1"/>
        <end position="20"/>
    </location>
</feature>
<comment type="caution">
    <text evidence="6">The sequence shown here is derived from an EMBL/GenBank/DDBJ whole genome shotgun (WGS) entry which is preliminary data.</text>
</comment>
<dbReference type="Pfam" id="PF07228">
    <property type="entry name" value="SpoIIE"/>
    <property type="match status" value="1"/>
</dbReference>
<organism evidence="6 7">
    <name type="scientific">Magnetospirillum sulfuroxidans</name>
    <dbReference type="NCBI Taxonomy" id="611300"/>
    <lineage>
        <taxon>Bacteria</taxon>
        <taxon>Pseudomonadati</taxon>
        <taxon>Pseudomonadota</taxon>
        <taxon>Alphaproteobacteria</taxon>
        <taxon>Rhodospirillales</taxon>
        <taxon>Rhodospirillaceae</taxon>
        <taxon>Magnetospirillum</taxon>
    </lineage>
</organism>
<evidence type="ECO:0000256" key="3">
    <source>
        <dbReference type="SAM" id="MobiDB-lite"/>
    </source>
</evidence>
<dbReference type="EMBL" id="JAGTUF010000006">
    <property type="protein sequence ID" value="MBR9971765.1"/>
    <property type="molecule type" value="Genomic_DNA"/>
</dbReference>
<dbReference type="InterPro" id="IPR001932">
    <property type="entry name" value="PPM-type_phosphatase-like_dom"/>
</dbReference>
<sequence length="569" mass="61728">MEPAPLFQSRIPGAGPRSPQTTQVRMLDGLSFKQAFATLIIALTVGLLTSAYELQNDYRNMHEQVRHDMAADLNLVRGLAVEAAYQLSAELAGEVVGGLHQNPMVLEVTLTDNYGGELGKEKRAAVSTPFPALAERLFGDVAAHARALETRNPNGSSTSVGSLELHLDSAGLLNAWLSRAAAAVWSGVARAVLVCALVVAVFYILITKPLLRITAAIGRVDTTHPGAFLIDLPRGHQRDELGLLVGTVNGMLGESQHGLDDRDSAQNELAALARDLERRVAERTHELAREKEGVERALAQLNLANTELEKANRDINDGIRYASRIQTALLPDQGALSGVVDELAVGWQPLDMVGGDYYWAGSFDSMGVIAVMDCTGHGVPGAFMTAVVASSFSRILHHHGHEDPAEMLTQLNRLVKTALRQDRDSAVSNDGLDAAICVIDRAKATLTFAGANLPLLVAENGGLRQVRGDRMSLGYLDSPEDYRFSAHSMSITPGSAFYLYTDGVTDQVGGDNNRLFGRRRLQEVLAEMGTRPVTEQMDALFQQLSQWRGEQRRRDDMTFVAFRPLSAEA</sequence>
<dbReference type="InterPro" id="IPR052016">
    <property type="entry name" value="Bact_Sigma-Reg"/>
</dbReference>
<evidence type="ECO:0000256" key="2">
    <source>
        <dbReference type="SAM" id="Coils"/>
    </source>
</evidence>
<keyword evidence="7" id="KW-1185">Reference proteome</keyword>
<feature type="coiled-coil region" evidence="2">
    <location>
        <begin position="262"/>
        <end position="314"/>
    </location>
</feature>
<evidence type="ECO:0000313" key="7">
    <source>
        <dbReference type="Proteomes" id="UP000680714"/>
    </source>
</evidence>
<feature type="transmembrane region" description="Helical" evidence="4">
    <location>
        <begin position="182"/>
        <end position="206"/>
    </location>
</feature>
<gene>
    <name evidence="6" type="ORF">KEC16_08555</name>
</gene>
<keyword evidence="4" id="KW-1133">Transmembrane helix</keyword>
<dbReference type="SMART" id="SM00331">
    <property type="entry name" value="PP2C_SIG"/>
    <property type="match status" value="1"/>
</dbReference>